<comment type="cofactor">
    <cofactor evidence="9">
        <name>Zn(2+)</name>
        <dbReference type="ChEBI" id="CHEBI:29105"/>
    </cofactor>
    <text evidence="9">Binds 1 zinc ion per subunit.</text>
</comment>
<dbReference type="InterPro" id="IPR000755">
    <property type="entry name" value="A_A_dipeptidase"/>
</dbReference>
<feature type="binding site" evidence="9">
    <location>
        <position position="176"/>
    </location>
    <ligand>
        <name>Zn(2+)</name>
        <dbReference type="ChEBI" id="CHEBI:29105"/>
        <note>catalytic</note>
    </ligand>
</feature>
<keyword evidence="5 9" id="KW-0862">Zinc</keyword>
<keyword evidence="6 9" id="KW-0224">Dipeptidase</keyword>
<dbReference type="PIRSF" id="PIRSF026671">
    <property type="entry name" value="AA_dipeptidase"/>
    <property type="match status" value="1"/>
</dbReference>
<dbReference type="InterPro" id="IPR009045">
    <property type="entry name" value="Zn_M74/Hedgehog-like"/>
</dbReference>
<evidence type="ECO:0000256" key="2">
    <source>
        <dbReference type="ARBA" id="ARBA00022670"/>
    </source>
</evidence>
<feature type="binding site" evidence="9">
    <location>
        <position position="116"/>
    </location>
    <ligand>
        <name>Zn(2+)</name>
        <dbReference type="ChEBI" id="CHEBI:29105"/>
        <note>catalytic</note>
    </ligand>
</feature>
<proteinExistence type="inferred from homology"/>
<dbReference type="Proteomes" id="UP000249061">
    <property type="component" value="Unassembled WGS sequence"/>
</dbReference>
<keyword evidence="2 9" id="KW-0645">Protease</keyword>
<evidence type="ECO:0000313" key="12">
    <source>
        <dbReference type="Proteomes" id="UP000249061"/>
    </source>
</evidence>
<dbReference type="GO" id="GO:0160237">
    <property type="term" value="F:D-Ala-D-Ala dipeptidase activity"/>
    <property type="evidence" value="ECO:0007669"/>
    <property type="project" value="UniProtKB-EC"/>
</dbReference>
<organism evidence="11 12">
    <name type="scientific">Archangium gephyra</name>
    <dbReference type="NCBI Taxonomy" id="48"/>
    <lineage>
        <taxon>Bacteria</taxon>
        <taxon>Pseudomonadati</taxon>
        <taxon>Myxococcota</taxon>
        <taxon>Myxococcia</taxon>
        <taxon>Myxococcales</taxon>
        <taxon>Cystobacterineae</taxon>
        <taxon>Archangiaceae</taxon>
        <taxon>Archangium</taxon>
    </lineage>
</organism>
<dbReference type="EC" id="3.4.13.22" evidence="9 10"/>
<evidence type="ECO:0000313" key="11">
    <source>
        <dbReference type="EMBL" id="PZR18606.1"/>
    </source>
</evidence>
<dbReference type="CDD" id="cd14840">
    <property type="entry name" value="D-Ala-D-Ala_dipeptidase_Aad"/>
    <property type="match status" value="1"/>
</dbReference>
<evidence type="ECO:0000256" key="10">
    <source>
        <dbReference type="PIRNR" id="PIRNR026671"/>
    </source>
</evidence>
<dbReference type="GO" id="GO:0071555">
    <property type="term" value="P:cell wall organization"/>
    <property type="evidence" value="ECO:0007669"/>
    <property type="project" value="UniProtKB-KW"/>
</dbReference>
<comment type="similarity">
    <text evidence="9 10">Belongs to the peptidase M15D family.</text>
</comment>
<dbReference type="GO" id="GO:0008237">
    <property type="term" value="F:metallopeptidase activity"/>
    <property type="evidence" value="ECO:0007669"/>
    <property type="project" value="UniProtKB-KW"/>
</dbReference>
<dbReference type="GO" id="GO:0006508">
    <property type="term" value="P:proteolysis"/>
    <property type="evidence" value="ECO:0007669"/>
    <property type="project" value="UniProtKB-KW"/>
</dbReference>
<keyword evidence="3 9" id="KW-0479">Metal-binding</keyword>
<name>A0A2W5U2A8_9BACT</name>
<dbReference type="PANTHER" id="PTHR43126">
    <property type="entry name" value="D-ALANYL-D-ALANINE DIPEPTIDASE"/>
    <property type="match status" value="1"/>
</dbReference>
<feature type="binding site" evidence="9">
    <location>
        <position position="109"/>
    </location>
    <ligand>
        <name>Zn(2+)</name>
        <dbReference type="ChEBI" id="CHEBI:29105"/>
        <note>catalytic</note>
    </ligand>
</feature>
<protein>
    <recommendedName>
        <fullName evidence="9 10">D-alanyl-D-alanine dipeptidase</fullName>
        <shortName evidence="9 10">D-Ala-D-Ala dipeptidase</shortName>
        <ecNumber evidence="9 10">3.4.13.22</ecNumber>
    </recommendedName>
</protein>
<comment type="function">
    <text evidence="9 10">Catalyzes hydrolysis of the D-alanyl-D-alanine dipeptide.</text>
</comment>
<dbReference type="GO" id="GO:0008270">
    <property type="term" value="F:zinc ion binding"/>
    <property type="evidence" value="ECO:0007669"/>
    <property type="project" value="UniProtKB-UniRule"/>
</dbReference>
<gene>
    <name evidence="11" type="ORF">DI536_01620</name>
</gene>
<comment type="catalytic activity">
    <reaction evidence="1 9 10">
        <text>D-alanyl-D-alanine + H2O = 2 D-alanine</text>
        <dbReference type="Rhea" id="RHEA:20661"/>
        <dbReference type="ChEBI" id="CHEBI:15377"/>
        <dbReference type="ChEBI" id="CHEBI:57416"/>
        <dbReference type="ChEBI" id="CHEBI:57822"/>
        <dbReference type="EC" id="3.4.13.22"/>
    </reaction>
</comment>
<evidence type="ECO:0000256" key="1">
    <source>
        <dbReference type="ARBA" id="ARBA00001362"/>
    </source>
</evidence>
<dbReference type="SUPFAM" id="SSF55166">
    <property type="entry name" value="Hedgehog/DD-peptidase"/>
    <property type="match status" value="1"/>
</dbReference>
<feature type="active site" description="Proton donor/acceptor" evidence="9">
    <location>
        <position position="173"/>
    </location>
</feature>
<dbReference type="Pfam" id="PF01427">
    <property type="entry name" value="Peptidase_M15"/>
    <property type="match status" value="1"/>
</dbReference>
<keyword evidence="4 9" id="KW-0378">Hydrolase</keyword>
<evidence type="ECO:0000256" key="5">
    <source>
        <dbReference type="ARBA" id="ARBA00022833"/>
    </source>
</evidence>
<keyword evidence="7 9" id="KW-0482">Metalloprotease</keyword>
<evidence type="ECO:0000256" key="4">
    <source>
        <dbReference type="ARBA" id="ARBA00022801"/>
    </source>
</evidence>
<dbReference type="PANTHER" id="PTHR43126:SF1">
    <property type="entry name" value="D-ALANYL-D-ALANINE DIPEPTIDASE"/>
    <property type="match status" value="1"/>
</dbReference>
<evidence type="ECO:0000256" key="8">
    <source>
        <dbReference type="ARBA" id="ARBA00023316"/>
    </source>
</evidence>
<comment type="caution">
    <text evidence="11">The sequence shown here is derived from an EMBL/GenBank/DDBJ whole genome shotgun (WGS) entry which is preliminary data.</text>
</comment>
<evidence type="ECO:0000256" key="9">
    <source>
        <dbReference type="HAMAP-Rule" id="MF_01924"/>
    </source>
</evidence>
<evidence type="ECO:0000256" key="6">
    <source>
        <dbReference type="ARBA" id="ARBA00022997"/>
    </source>
</evidence>
<keyword evidence="8 10" id="KW-0961">Cell wall biogenesis/degradation</keyword>
<evidence type="ECO:0000256" key="3">
    <source>
        <dbReference type="ARBA" id="ARBA00022723"/>
    </source>
</evidence>
<dbReference type="Gene3D" id="3.30.1380.10">
    <property type="match status" value="1"/>
</dbReference>
<accession>A0A2W5U2A8</accession>
<evidence type="ECO:0000256" key="7">
    <source>
        <dbReference type="ARBA" id="ARBA00023049"/>
    </source>
</evidence>
<dbReference type="AlphaFoldDB" id="A0A2W5U2A8"/>
<dbReference type="EMBL" id="QFQP01000001">
    <property type="protein sequence ID" value="PZR18606.1"/>
    <property type="molecule type" value="Genomic_DNA"/>
</dbReference>
<dbReference type="HAMAP" id="MF_01924">
    <property type="entry name" value="A_A_dipeptidase"/>
    <property type="match status" value="1"/>
</dbReference>
<feature type="site" description="Transition state stabilizer" evidence="9">
    <location>
        <position position="82"/>
    </location>
</feature>
<sequence>MISALLSLSLAAAPEPLVEVLSLIPDAVVDLRYATSDNFMKKQVYPDGARCLLLERSAKQLKAAADVLRDKGFRVRLYDCYRPHHVQFELWKVMPVPGYVAEPKKGSNHNRGGAVDLGLVTLDGKDVEFPSAYDFFGKEAHHKFQGGTKAALAHRELLRTTMEAAGFKKNPMEWWHYDLPDASKYPLRDEPFNAPSDGGTK</sequence>
<reference evidence="11 12" key="1">
    <citation type="submission" date="2017-08" db="EMBL/GenBank/DDBJ databases">
        <title>Infants hospitalized years apart are colonized by the same room-sourced microbial strains.</title>
        <authorList>
            <person name="Brooks B."/>
            <person name="Olm M.R."/>
            <person name="Firek B.A."/>
            <person name="Baker R."/>
            <person name="Thomas B.C."/>
            <person name="Morowitz M.J."/>
            <person name="Banfield J.F."/>
        </authorList>
    </citation>
    <scope>NUCLEOTIDE SEQUENCE [LARGE SCALE GENOMIC DNA]</scope>
    <source>
        <strain evidence="11">S2_003_000_R2_14</strain>
    </source>
</reference>